<dbReference type="GO" id="GO:0006633">
    <property type="term" value="P:fatty acid biosynthetic process"/>
    <property type="evidence" value="ECO:0007669"/>
    <property type="project" value="TreeGrafter"/>
</dbReference>
<keyword evidence="1" id="KW-0596">Phosphopantetheine</keyword>
<dbReference type="KEGG" id="pgri:PgNI_01192"/>
<organism evidence="4 5">
    <name type="scientific">Pyricularia grisea</name>
    <name type="common">Crabgrass-specific blast fungus</name>
    <name type="synonym">Magnaporthe grisea</name>
    <dbReference type="NCBI Taxonomy" id="148305"/>
    <lineage>
        <taxon>Eukaryota</taxon>
        <taxon>Fungi</taxon>
        <taxon>Dikarya</taxon>
        <taxon>Ascomycota</taxon>
        <taxon>Pezizomycotina</taxon>
        <taxon>Sordariomycetes</taxon>
        <taxon>Sordariomycetidae</taxon>
        <taxon>Magnaporthales</taxon>
        <taxon>Pyriculariaceae</taxon>
        <taxon>Pyricularia</taxon>
    </lineage>
</organism>
<dbReference type="InterPro" id="IPR020841">
    <property type="entry name" value="PKS_Beta-ketoAc_synthase_dom"/>
</dbReference>
<gene>
    <name evidence="5" type="ORF">PgNI_01192</name>
</gene>
<dbReference type="GO" id="GO:0004312">
    <property type="term" value="F:fatty acid synthase activity"/>
    <property type="evidence" value="ECO:0007669"/>
    <property type="project" value="TreeGrafter"/>
</dbReference>
<dbReference type="RefSeq" id="XP_030987272.1">
    <property type="nucleotide sequence ID" value="XM_031121267.1"/>
</dbReference>
<keyword evidence="4" id="KW-1185">Reference proteome</keyword>
<accession>A0A6P8BJI1</accession>
<dbReference type="Proteomes" id="UP000515153">
    <property type="component" value="Unplaced"/>
</dbReference>
<evidence type="ECO:0000313" key="4">
    <source>
        <dbReference type="Proteomes" id="UP000515153"/>
    </source>
</evidence>
<evidence type="ECO:0000256" key="1">
    <source>
        <dbReference type="ARBA" id="ARBA00022450"/>
    </source>
</evidence>
<feature type="domain" description="Ketosynthase family 3 (KS3)" evidence="3">
    <location>
        <begin position="5"/>
        <end position="126"/>
    </location>
</feature>
<dbReference type="InterPro" id="IPR016039">
    <property type="entry name" value="Thiolase-like"/>
</dbReference>
<dbReference type="PROSITE" id="PS52004">
    <property type="entry name" value="KS3_2"/>
    <property type="match status" value="1"/>
</dbReference>
<sequence>MSTTLPEVAICGMALRVPGGIRDPEAFWNALVGGRDLRGPIPPERYSSEGYKDDRGKRGAIKTQVGYFLDEDLGCLDTSFFSMGRKEVERCDPQQRQLLEVAREAFESPGEAEFPRQEHRVLRRYI</sequence>
<name>A0A6P8BJI1_PYRGI</name>
<evidence type="ECO:0000256" key="2">
    <source>
        <dbReference type="ARBA" id="ARBA00022553"/>
    </source>
</evidence>
<evidence type="ECO:0000313" key="5">
    <source>
        <dbReference type="RefSeq" id="XP_030987272.1"/>
    </source>
</evidence>
<keyword evidence="2" id="KW-0597">Phosphoprotein</keyword>
<dbReference type="PANTHER" id="PTHR43775">
    <property type="entry name" value="FATTY ACID SYNTHASE"/>
    <property type="match status" value="1"/>
</dbReference>
<evidence type="ECO:0000259" key="3">
    <source>
        <dbReference type="PROSITE" id="PS52004"/>
    </source>
</evidence>
<protein>
    <recommendedName>
        <fullName evidence="3">Ketosynthase family 3 (KS3) domain-containing protein</fullName>
    </recommendedName>
</protein>
<dbReference type="GeneID" id="41956181"/>
<reference evidence="5" key="1">
    <citation type="journal article" date="2019" name="Mol. Biol. Evol.">
        <title>Blast fungal genomes show frequent chromosomal changes, gene gains and losses, and effector gene turnover.</title>
        <authorList>
            <person name="Gomez Luciano L.B."/>
            <person name="Jason Tsai I."/>
            <person name="Chuma I."/>
            <person name="Tosa Y."/>
            <person name="Chen Y.H."/>
            <person name="Li J.Y."/>
            <person name="Li M.Y."/>
            <person name="Jade Lu M.Y."/>
            <person name="Nakayashiki H."/>
            <person name="Li W.H."/>
        </authorList>
    </citation>
    <scope>NUCLEOTIDE SEQUENCE</scope>
    <source>
        <strain evidence="5">NI907</strain>
    </source>
</reference>
<dbReference type="AlphaFoldDB" id="A0A6P8BJI1"/>
<proteinExistence type="predicted"/>
<reference evidence="5" key="3">
    <citation type="submission" date="2025-08" db="UniProtKB">
        <authorList>
            <consortium name="RefSeq"/>
        </authorList>
    </citation>
    <scope>IDENTIFICATION</scope>
    <source>
        <strain evidence="5">NI907</strain>
    </source>
</reference>
<dbReference type="InterPro" id="IPR050091">
    <property type="entry name" value="PKS_NRPS_Biosynth_Enz"/>
</dbReference>
<dbReference type="Gene3D" id="3.40.47.10">
    <property type="match status" value="1"/>
</dbReference>
<dbReference type="SUPFAM" id="SSF53901">
    <property type="entry name" value="Thiolase-like"/>
    <property type="match status" value="1"/>
</dbReference>
<dbReference type="Pfam" id="PF00109">
    <property type="entry name" value="ketoacyl-synt"/>
    <property type="match status" value="1"/>
</dbReference>
<dbReference type="PANTHER" id="PTHR43775:SF46">
    <property type="entry name" value="FUMIGERMIN SYNTHASE"/>
    <property type="match status" value="1"/>
</dbReference>
<reference evidence="5" key="2">
    <citation type="submission" date="2019-10" db="EMBL/GenBank/DDBJ databases">
        <authorList>
            <consortium name="NCBI Genome Project"/>
        </authorList>
    </citation>
    <scope>NUCLEOTIDE SEQUENCE</scope>
    <source>
        <strain evidence="5">NI907</strain>
    </source>
</reference>
<dbReference type="InterPro" id="IPR014030">
    <property type="entry name" value="Ketoacyl_synth_N"/>
</dbReference>
<dbReference type="GO" id="GO:0044550">
    <property type="term" value="P:secondary metabolite biosynthetic process"/>
    <property type="evidence" value="ECO:0007669"/>
    <property type="project" value="TreeGrafter"/>
</dbReference>